<reference evidence="2 3" key="1">
    <citation type="journal article" date="2016" name="Nat. Commun.">
        <title>Thousands of microbial genomes shed light on interconnected biogeochemical processes in an aquifer system.</title>
        <authorList>
            <person name="Anantharaman K."/>
            <person name="Brown C.T."/>
            <person name="Hug L.A."/>
            <person name="Sharon I."/>
            <person name="Castelle C.J."/>
            <person name="Probst A.J."/>
            <person name="Thomas B.C."/>
            <person name="Singh A."/>
            <person name="Wilkins M.J."/>
            <person name="Karaoz U."/>
            <person name="Brodie E.L."/>
            <person name="Williams K.H."/>
            <person name="Hubbard S.S."/>
            <person name="Banfield J.F."/>
        </authorList>
    </citation>
    <scope>NUCLEOTIDE SEQUENCE [LARGE SCALE GENOMIC DNA]</scope>
</reference>
<dbReference type="AlphaFoldDB" id="A0A1F5KBG7"/>
<feature type="transmembrane region" description="Helical" evidence="1">
    <location>
        <begin position="23"/>
        <end position="42"/>
    </location>
</feature>
<evidence type="ECO:0000313" key="3">
    <source>
        <dbReference type="Proteomes" id="UP000176527"/>
    </source>
</evidence>
<organism evidence="2 3">
    <name type="scientific">Candidatus Daviesbacteria bacterium RIFCSPHIGHO2_12_FULL_37_11</name>
    <dbReference type="NCBI Taxonomy" id="1797777"/>
    <lineage>
        <taxon>Bacteria</taxon>
        <taxon>Candidatus Daviesiibacteriota</taxon>
    </lineage>
</organism>
<evidence type="ECO:0000313" key="2">
    <source>
        <dbReference type="EMBL" id="OGE38287.1"/>
    </source>
</evidence>
<evidence type="ECO:0000256" key="1">
    <source>
        <dbReference type="SAM" id="Phobius"/>
    </source>
</evidence>
<protein>
    <recommendedName>
        <fullName evidence="4">Cell division protein FtsL</fullName>
    </recommendedName>
</protein>
<gene>
    <name evidence="2" type="ORF">A3F00_03110</name>
</gene>
<accession>A0A1F5KBG7</accession>
<keyword evidence="1" id="KW-0812">Transmembrane</keyword>
<sequence>MTIIHKFEPEKEKKENILKSRKFAGLISVFLLGLVLAEIWAANSLANFGEKFSEINNLQMSLEQENLILENEIATHSSLQNIASRSGTLGLSSSKSVKYIR</sequence>
<evidence type="ECO:0008006" key="4">
    <source>
        <dbReference type="Google" id="ProtNLM"/>
    </source>
</evidence>
<keyword evidence="1" id="KW-0472">Membrane</keyword>
<name>A0A1F5KBG7_9BACT</name>
<proteinExistence type="predicted"/>
<comment type="caution">
    <text evidence="2">The sequence shown here is derived from an EMBL/GenBank/DDBJ whole genome shotgun (WGS) entry which is preliminary data.</text>
</comment>
<dbReference type="EMBL" id="MFDE01000025">
    <property type="protein sequence ID" value="OGE38287.1"/>
    <property type="molecule type" value="Genomic_DNA"/>
</dbReference>
<dbReference type="Proteomes" id="UP000176527">
    <property type="component" value="Unassembled WGS sequence"/>
</dbReference>
<keyword evidence="1" id="KW-1133">Transmembrane helix</keyword>